<feature type="transmembrane region" description="Helical" evidence="1">
    <location>
        <begin position="177"/>
        <end position="198"/>
    </location>
</feature>
<gene>
    <name evidence="2" type="ORF">M747DRAFT_326851</name>
</gene>
<accession>A0A370BIS2</accession>
<keyword evidence="1" id="KW-1133">Transmembrane helix</keyword>
<name>A0A370BIS2_ASPNG</name>
<proteinExistence type="predicted"/>
<organism evidence="2 3">
    <name type="scientific">Aspergillus niger ATCC 13496</name>
    <dbReference type="NCBI Taxonomy" id="1353008"/>
    <lineage>
        <taxon>Eukaryota</taxon>
        <taxon>Fungi</taxon>
        <taxon>Dikarya</taxon>
        <taxon>Ascomycota</taxon>
        <taxon>Pezizomycotina</taxon>
        <taxon>Eurotiomycetes</taxon>
        <taxon>Eurotiomycetidae</taxon>
        <taxon>Eurotiales</taxon>
        <taxon>Aspergillaceae</taxon>
        <taxon>Aspergillus</taxon>
        <taxon>Aspergillus subgen. Circumdati</taxon>
    </lineage>
</organism>
<evidence type="ECO:0000313" key="3">
    <source>
        <dbReference type="Proteomes" id="UP000253845"/>
    </source>
</evidence>
<keyword evidence="1" id="KW-0812">Transmembrane</keyword>
<protein>
    <submittedName>
        <fullName evidence="2">Uncharacterized protein</fullName>
    </submittedName>
</protein>
<feature type="transmembrane region" description="Helical" evidence="1">
    <location>
        <begin position="103"/>
        <end position="124"/>
    </location>
</feature>
<evidence type="ECO:0000256" key="1">
    <source>
        <dbReference type="SAM" id="Phobius"/>
    </source>
</evidence>
<evidence type="ECO:0000313" key="2">
    <source>
        <dbReference type="EMBL" id="RDH14328.1"/>
    </source>
</evidence>
<dbReference type="EMBL" id="KZ851969">
    <property type="protein sequence ID" value="RDH14328.1"/>
    <property type="molecule type" value="Genomic_DNA"/>
</dbReference>
<dbReference type="Proteomes" id="UP000253845">
    <property type="component" value="Unassembled WGS sequence"/>
</dbReference>
<dbReference type="AlphaFoldDB" id="A0A370BIS2"/>
<keyword evidence="1" id="KW-0472">Membrane</keyword>
<reference evidence="2 3" key="1">
    <citation type="submission" date="2018-07" db="EMBL/GenBank/DDBJ databases">
        <title>Section-level genome sequencing of Aspergillus section Nigri to investigate inter- and intra-species variation.</title>
        <authorList>
            <consortium name="DOE Joint Genome Institute"/>
            <person name="Vesth T.C."/>
            <person name="Nybo J.L."/>
            <person name="Theobald S."/>
            <person name="Frisvad J.C."/>
            <person name="Larsen T.O."/>
            <person name="Nielsen K.F."/>
            <person name="Hoof J.B."/>
            <person name="Brandl J."/>
            <person name="Salamov A."/>
            <person name="Riley R."/>
            <person name="Gladden J.M."/>
            <person name="Phatale P."/>
            <person name="Nielsen M.T."/>
            <person name="Lyhne E.K."/>
            <person name="Kogle M.E."/>
            <person name="Strasser K."/>
            <person name="McDonnell E."/>
            <person name="Barry K."/>
            <person name="Clum A."/>
            <person name="Chen C."/>
            <person name="Nolan M."/>
            <person name="Sandor L."/>
            <person name="Kuo A."/>
            <person name="Lipzen A."/>
            <person name="Hainaut M."/>
            <person name="Drula E."/>
            <person name="Tsang A."/>
            <person name="Magnuson J.K."/>
            <person name="Henrissat B."/>
            <person name="Wiebenga A."/>
            <person name="Simmons B.A."/>
            <person name="Makela M.R."/>
            <person name="De vries R.P."/>
            <person name="Grigoriev I.V."/>
            <person name="Mortensen U.H."/>
            <person name="Baker S.E."/>
            <person name="Andersen M.R."/>
        </authorList>
    </citation>
    <scope>NUCLEOTIDE SEQUENCE [LARGE SCALE GENOMIC DNA]</scope>
    <source>
        <strain evidence="2 3">ATCC 13496</strain>
    </source>
</reference>
<sequence>MVDDPTGFLNGSSDWTFGQVIAMLLLAGPLVTIVESFCSDAGRGKYYSAGDETHGLSAPEVTTAQTMLPASGRSSPILAPSRNSHHLGHATWRSYCSILRMSLVYCMLMSLPILGLLLPCAIGVRSFTGAFVVLGAGRSCYFFLFAPLIGLWELILFSLAFDDLLKGQKRWIRVTLWLLNIFLCPSICLVWLFYFYLIGAEDTSLAWLGVPQAALFVAYGLVRIPGSVLPITRVFASTV</sequence>
<feature type="transmembrane region" description="Helical" evidence="1">
    <location>
        <begin position="144"/>
        <end position="165"/>
    </location>
</feature>
<feature type="transmembrane region" description="Helical" evidence="1">
    <location>
        <begin position="20"/>
        <end position="38"/>
    </location>
</feature>
<dbReference type="VEuPathDB" id="FungiDB:M747DRAFT_326851"/>